<dbReference type="Proteomes" id="UP000798808">
    <property type="component" value="Unassembled WGS sequence"/>
</dbReference>
<keyword evidence="2 5" id="KW-0812">Transmembrane</keyword>
<comment type="caution">
    <text evidence="7">The sequence shown here is derived from an EMBL/GenBank/DDBJ whole genome shotgun (WGS) entry which is preliminary data.</text>
</comment>
<sequence>MENVNGNKFFDSAKQRAANILKNQERLLNLMKASGAKLKDIDVSRLKDNKFVDRLKVIIRMVKAYKSGEYRDIRWQSVLLLVAALVYFVTPIDLIPDFIPITGLVDDFSVVVWVYSNLKEEIDRFMLWEEEQAIRP</sequence>
<evidence type="ECO:0000259" key="6">
    <source>
        <dbReference type="Pfam" id="PF06803"/>
    </source>
</evidence>
<protein>
    <submittedName>
        <fullName evidence="7">DUF1232 domain-containing protein</fullName>
    </submittedName>
</protein>
<dbReference type="RefSeq" id="WP_155176349.1">
    <property type="nucleotide sequence ID" value="NZ_BAAAFL010000043.1"/>
</dbReference>
<keyword evidence="3 5" id="KW-1133">Transmembrane helix</keyword>
<name>A0ABW9RZQ3_9BACT</name>
<dbReference type="Pfam" id="PF06803">
    <property type="entry name" value="DUF1232"/>
    <property type="match status" value="1"/>
</dbReference>
<proteinExistence type="predicted"/>
<evidence type="ECO:0000256" key="2">
    <source>
        <dbReference type="ARBA" id="ARBA00022692"/>
    </source>
</evidence>
<accession>A0ABW9RZQ3</accession>
<gene>
    <name evidence="7" type="ORF">E1163_26995</name>
</gene>
<organism evidence="7 8">
    <name type="scientific">Fulvivirga kasyanovii</name>
    <dbReference type="NCBI Taxonomy" id="396812"/>
    <lineage>
        <taxon>Bacteria</taxon>
        <taxon>Pseudomonadati</taxon>
        <taxon>Bacteroidota</taxon>
        <taxon>Cytophagia</taxon>
        <taxon>Cytophagales</taxon>
        <taxon>Fulvivirgaceae</taxon>
        <taxon>Fulvivirga</taxon>
    </lineage>
</organism>
<keyword evidence="8" id="KW-1185">Reference proteome</keyword>
<feature type="domain" description="DUF1232" evidence="6">
    <location>
        <begin position="78"/>
        <end position="113"/>
    </location>
</feature>
<evidence type="ECO:0000256" key="4">
    <source>
        <dbReference type="ARBA" id="ARBA00023136"/>
    </source>
</evidence>
<evidence type="ECO:0000256" key="1">
    <source>
        <dbReference type="ARBA" id="ARBA00004127"/>
    </source>
</evidence>
<evidence type="ECO:0000313" key="8">
    <source>
        <dbReference type="Proteomes" id="UP000798808"/>
    </source>
</evidence>
<dbReference type="InterPro" id="IPR010652">
    <property type="entry name" value="DUF1232"/>
</dbReference>
<evidence type="ECO:0000256" key="3">
    <source>
        <dbReference type="ARBA" id="ARBA00022989"/>
    </source>
</evidence>
<feature type="transmembrane region" description="Helical" evidence="5">
    <location>
        <begin position="73"/>
        <end position="92"/>
    </location>
</feature>
<keyword evidence="4 5" id="KW-0472">Membrane</keyword>
<reference evidence="7 8" key="1">
    <citation type="submission" date="2019-02" db="EMBL/GenBank/DDBJ databases">
        <authorList>
            <person name="Goldberg S.R."/>
            <person name="Haltli B.A."/>
            <person name="Correa H."/>
            <person name="Russell K.G."/>
        </authorList>
    </citation>
    <scope>NUCLEOTIDE SEQUENCE [LARGE SCALE GENOMIC DNA]</scope>
    <source>
        <strain evidence="7 8">JCM 16186</strain>
    </source>
</reference>
<dbReference type="EMBL" id="SMLW01000669">
    <property type="protein sequence ID" value="MTI28635.1"/>
    <property type="molecule type" value="Genomic_DNA"/>
</dbReference>
<comment type="subcellular location">
    <subcellularLocation>
        <location evidence="1">Endomembrane system</location>
        <topology evidence="1">Multi-pass membrane protein</topology>
    </subcellularLocation>
</comment>
<evidence type="ECO:0000256" key="5">
    <source>
        <dbReference type="SAM" id="Phobius"/>
    </source>
</evidence>
<evidence type="ECO:0000313" key="7">
    <source>
        <dbReference type="EMBL" id="MTI28635.1"/>
    </source>
</evidence>